<keyword evidence="3" id="KW-1185">Reference proteome</keyword>
<feature type="chain" id="PRO_5029470887" evidence="1">
    <location>
        <begin position="26"/>
        <end position="221"/>
    </location>
</feature>
<keyword evidence="1" id="KW-0732">Signal</keyword>
<dbReference type="Proteomes" id="UP000503336">
    <property type="component" value="Chromosome"/>
</dbReference>
<dbReference type="EMBL" id="CP049056">
    <property type="protein sequence ID" value="QIE55367.1"/>
    <property type="molecule type" value="Genomic_DNA"/>
</dbReference>
<proteinExistence type="predicted"/>
<accession>A0A7L5BXW8</accession>
<protein>
    <submittedName>
        <fullName evidence="2">Uncharacterized protein</fullName>
    </submittedName>
</protein>
<evidence type="ECO:0000256" key="1">
    <source>
        <dbReference type="SAM" id="SignalP"/>
    </source>
</evidence>
<reference evidence="2 3" key="1">
    <citation type="submission" date="2020-02" db="EMBL/GenBank/DDBJ databases">
        <title>complete genome sequence of Rhodobacteraceae bacterium.</title>
        <authorList>
            <person name="Park J."/>
            <person name="Kim Y.-S."/>
            <person name="Kim K.-H."/>
        </authorList>
    </citation>
    <scope>NUCLEOTIDE SEQUENCE [LARGE SCALE GENOMIC DNA]</scope>
    <source>
        <strain evidence="2 3">RR4-56</strain>
    </source>
</reference>
<dbReference type="KEGG" id="hdh:G5B40_07795"/>
<evidence type="ECO:0000313" key="2">
    <source>
        <dbReference type="EMBL" id="QIE55367.1"/>
    </source>
</evidence>
<name>A0A7L5BXW8_9RHOB</name>
<evidence type="ECO:0000313" key="3">
    <source>
        <dbReference type="Proteomes" id="UP000503336"/>
    </source>
</evidence>
<organism evidence="2 3">
    <name type="scientific">Pikeienuella piscinae</name>
    <dbReference type="NCBI Taxonomy" id="2748098"/>
    <lineage>
        <taxon>Bacteria</taxon>
        <taxon>Pseudomonadati</taxon>
        <taxon>Pseudomonadota</taxon>
        <taxon>Alphaproteobacteria</taxon>
        <taxon>Rhodobacterales</taxon>
        <taxon>Paracoccaceae</taxon>
        <taxon>Pikeienuella</taxon>
    </lineage>
</organism>
<dbReference type="PROSITE" id="PS51257">
    <property type="entry name" value="PROKAR_LIPOPROTEIN"/>
    <property type="match status" value="1"/>
</dbReference>
<dbReference type="RefSeq" id="WP_165097185.1">
    <property type="nucleotide sequence ID" value="NZ_CP049056.1"/>
</dbReference>
<gene>
    <name evidence="2" type="ORF">G5B40_07795</name>
</gene>
<sequence length="221" mass="23087">MNTIWKRARRAAFAGALLAALAACAPEPAPGAPDISRLQQPLSPDYLQIVSVAPDLVEVDAAGNVVRVTPPDGLCIPLDSIQTGPESVFMIFAECPGAPRAGLGGVLSISVSRMPLAGGLPALERFFDSPKGVIGLGYGGDRADVSMVETMTGPRALYAVVEDRSEFGPAFAGDLICRAFTEIDDRMTVVTLISRRGERQEAAGMRAKLAEIVAALHAGNA</sequence>
<feature type="signal peptide" evidence="1">
    <location>
        <begin position="1"/>
        <end position="25"/>
    </location>
</feature>
<dbReference type="AlphaFoldDB" id="A0A7L5BXW8"/>